<dbReference type="InterPro" id="IPR011701">
    <property type="entry name" value="MFS"/>
</dbReference>
<dbReference type="GO" id="GO:0022857">
    <property type="term" value="F:transmembrane transporter activity"/>
    <property type="evidence" value="ECO:0007669"/>
    <property type="project" value="InterPro"/>
</dbReference>
<feature type="transmembrane region" description="Helical" evidence="9">
    <location>
        <begin position="367"/>
        <end position="387"/>
    </location>
</feature>
<dbReference type="PROSITE" id="PS50850">
    <property type="entry name" value="MFS"/>
    <property type="match status" value="1"/>
</dbReference>
<feature type="transmembrane region" description="Helical" evidence="9">
    <location>
        <begin position="226"/>
        <end position="247"/>
    </location>
</feature>
<dbReference type="InterPro" id="IPR036259">
    <property type="entry name" value="MFS_trans_sf"/>
</dbReference>
<evidence type="ECO:0000313" key="12">
    <source>
        <dbReference type="Proteomes" id="UP001142400"/>
    </source>
</evidence>
<keyword evidence="12" id="KW-1185">Reference proteome</keyword>
<feature type="transmembrane region" description="Helical" evidence="9">
    <location>
        <begin position="127"/>
        <end position="146"/>
    </location>
</feature>
<comment type="subcellular location">
    <subcellularLocation>
        <location evidence="1">Cell membrane</location>
        <topology evidence="1">Multi-pass membrane protein</topology>
    </subcellularLocation>
</comment>
<dbReference type="GO" id="GO:0046677">
    <property type="term" value="P:response to antibiotic"/>
    <property type="evidence" value="ECO:0007669"/>
    <property type="project" value="UniProtKB-KW"/>
</dbReference>
<reference evidence="11" key="1">
    <citation type="submission" date="2022-06" db="EMBL/GenBank/DDBJ databases">
        <title>WGS of actinobacteria.</title>
        <authorList>
            <person name="Thawai C."/>
        </authorList>
    </citation>
    <scope>NUCLEOTIDE SEQUENCE</scope>
    <source>
        <strain evidence="11">DSM 42010</strain>
    </source>
</reference>
<evidence type="ECO:0000256" key="3">
    <source>
        <dbReference type="ARBA" id="ARBA00022475"/>
    </source>
</evidence>
<feature type="compositionally biased region" description="Pro residues" evidence="8">
    <location>
        <begin position="641"/>
        <end position="698"/>
    </location>
</feature>
<evidence type="ECO:0000256" key="9">
    <source>
        <dbReference type="SAM" id="Phobius"/>
    </source>
</evidence>
<feature type="transmembrane region" description="Helical" evidence="9">
    <location>
        <begin position="300"/>
        <end position="328"/>
    </location>
</feature>
<evidence type="ECO:0000256" key="8">
    <source>
        <dbReference type="SAM" id="MobiDB-lite"/>
    </source>
</evidence>
<evidence type="ECO:0000256" key="1">
    <source>
        <dbReference type="ARBA" id="ARBA00004651"/>
    </source>
</evidence>
<feature type="transmembrane region" description="Helical" evidence="9">
    <location>
        <begin position="393"/>
        <end position="413"/>
    </location>
</feature>
<dbReference type="SUPFAM" id="SSF103473">
    <property type="entry name" value="MFS general substrate transporter"/>
    <property type="match status" value="1"/>
</dbReference>
<dbReference type="CDD" id="cd17321">
    <property type="entry name" value="MFS_MMR_MDR_like"/>
    <property type="match status" value="1"/>
</dbReference>
<keyword evidence="5 9" id="KW-1133">Transmembrane helix</keyword>
<feature type="compositionally biased region" description="Low complexity" evidence="8">
    <location>
        <begin position="573"/>
        <end position="606"/>
    </location>
</feature>
<dbReference type="Proteomes" id="UP001142400">
    <property type="component" value="Unassembled WGS sequence"/>
</dbReference>
<dbReference type="PANTHER" id="PTHR42718">
    <property type="entry name" value="MAJOR FACILITATOR SUPERFAMILY MULTIDRUG TRANSPORTER MFSC"/>
    <property type="match status" value="1"/>
</dbReference>
<evidence type="ECO:0000256" key="2">
    <source>
        <dbReference type="ARBA" id="ARBA00022448"/>
    </source>
</evidence>
<accession>A0A9X2LQV7</accession>
<feature type="compositionally biased region" description="Basic and acidic residues" evidence="8">
    <location>
        <begin position="607"/>
        <end position="638"/>
    </location>
</feature>
<feature type="region of interest" description="Disordered" evidence="8">
    <location>
        <begin position="573"/>
        <end position="698"/>
    </location>
</feature>
<dbReference type="AlphaFoldDB" id="A0A9X2LQV7"/>
<name>A0A9X2LQV7_STRMQ</name>
<organism evidence="11 12">
    <name type="scientific">Streptomyces malaysiensis subsp. samsunensis</name>
    <dbReference type="NCBI Taxonomy" id="459658"/>
    <lineage>
        <taxon>Bacteria</taxon>
        <taxon>Bacillati</taxon>
        <taxon>Actinomycetota</taxon>
        <taxon>Actinomycetes</taxon>
        <taxon>Kitasatosporales</taxon>
        <taxon>Streptomycetaceae</taxon>
        <taxon>Streptomyces</taxon>
        <taxon>Streptomyces violaceusniger group</taxon>
    </lineage>
</organism>
<feature type="domain" description="Major facilitator superfamily (MFS) profile" evidence="10">
    <location>
        <begin position="29"/>
        <end position="504"/>
    </location>
</feature>
<evidence type="ECO:0000256" key="6">
    <source>
        <dbReference type="ARBA" id="ARBA00023136"/>
    </source>
</evidence>
<feature type="transmembrane region" description="Helical" evidence="9">
    <location>
        <begin position="167"/>
        <end position="187"/>
    </location>
</feature>
<feature type="transmembrane region" description="Helical" evidence="9">
    <location>
        <begin position="446"/>
        <end position="468"/>
    </location>
</feature>
<keyword evidence="4 9" id="KW-0812">Transmembrane</keyword>
<feature type="transmembrane region" description="Helical" evidence="9">
    <location>
        <begin position="193"/>
        <end position="211"/>
    </location>
</feature>
<dbReference type="Gene3D" id="1.20.1250.20">
    <property type="entry name" value="MFS general substrate transporter like domains"/>
    <property type="match status" value="2"/>
</dbReference>
<dbReference type="InterPro" id="IPR020846">
    <property type="entry name" value="MFS_dom"/>
</dbReference>
<feature type="transmembrane region" description="Helical" evidence="9">
    <location>
        <begin position="70"/>
        <end position="89"/>
    </location>
</feature>
<feature type="transmembrane region" description="Helical" evidence="9">
    <location>
        <begin position="340"/>
        <end position="360"/>
    </location>
</feature>
<keyword evidence="6 9" id="KW-0472">Membrane</keyword>
<gene>
    <name evidence="11" type="ORF">NQU54_04035</name>
</gene>
<proteinExistence type="predicted"/>
<dbReference type="GO" id="GO:0005886">
    <property type="term" value="C:plasma membrane"/>
    <property type="evidence" value="ECO:0007669"/>
    <property type="project" value="UniProtKB-SubCell"/>
</dbReference>
<keyword evidence="7" id="KW-0046">Antibiotic resistance</keyword>
<dbReference type="PANTHER" id="PTHR42718:SF46">
    <property type="entry name" value="BLR6921 PROTEIN"/>
    <property type="match status" value="1"/>
</dbReference>
<evidence type="ECO:0000256" key="5">
    <source>
        <dbReference type="ARBA" id="ARBA00022989"/>
    </source>
</evidence>
<sequence length="698" mass="72620">MTERRTAGAEGAVRPYADGGAGSRYKWIALSNTTLGVLIATINISIMLIALPDIFRGIGVDPLRPGNTSLLLWLIMSYMVVTAVLVVSFGRLGDMLGRVRMYNLGFAVFTVFSVLLSVTWMQGTSGALWLIGMRVLQGVGGAMLMANSNAILTDAFPADQRGLALGLNQVAGIAGSFIGLILGGLLGPLDWRLVFLVSVPIGVFGTVWAYLKLRDTGVRTPARLDWWGNVTFAIGLIAVLSGITYGIQPYGGQTMGWGNPAVIAAIAGGVAVLGVFCVIENRVAQPMFHLGLFRIRAFTAGNVASLLAALGRGGLMFILIIWLQGIWLPRHGYGFEETPLWAGIYMLPLTIGFLLAGPFSGWASDRFGARTFATGGMLLAAATFVALEELPVNFGYPVFAGILLVNGIAMGLFSSPNRAAIMNSLPPDQRGVGAGISTTFQNSATVLSIGIFFSLMIAGLAGSLPGALTHGLTAQGVPPADAARVAALPPVGVLFASLLGYNPVKTLLGPQVLGHLPAHHAAYLTGRGFFPALISPPFAQGLSAAFDFAIAACLVAAVASLLRGGRYVHQGGPTTGPKAAAPAVAAAAPDGTAGAGTEQAEQAAGTEHTEHVADTEHTADFKHTERVACTARPEDTSRHPAPAPRPVPPPESGPPSQPQPSQPQPSQPQPSRPRPQPPPSPPPSPPGRGPGPPSEELR</sequence>
<dbReference type="Pfam" id="PF07690">
    <property type="entry name" value="MFS_1"/>
    <property type="match status" value="1"/>
</dbReference>
<evidence type="ECO:0000256" key="4">
    <source>
        <dbReference type="ARBA" id="ARBA00022692"/>
    </source>
</evidence>
<feature type="transmembrane region" description="Helical" evidence="9">
    <location>
        <begin position="538"/>
        <end position="562"/>
    </location>
</feature>
<dbReference type="EMBL" id="JANIIC010000003">
    <property type="protein sequence ID" value="MCQ8828271.1"/>
    <property type="molecule type" value="Genomic_DNA"/>
</dbReference>
<evidence type="ECO:0000256" key="7">
    <source>
        <dbReference type="ARBA" id="ARBA00023251"/>
    </source>
</evidence>
<evidence type="ECO:0000313" key="11">
    <source>
        <dbReference type="EMBL" id="MCQ8828271.1"/>
    </source>
</evidence>
<evidence type="ECO:0000259" key="10">
    <source>
        <dbReference type="PROSITE" id="PS50850"/>
    </source>
</evidence>
<keyword evidence="3" id="KW-1003">Cell membrane</keyword>
<feature type="transmembrane region" description="Helical" evidence="9">
    <location>
        <begin position="27"/>
        <end position="50"/>
    </location>
</feature>
<feature type="transmembrane region" description="Helical" evidence="9">
    <location>
        <begin position="101"/>
        <end position="121"/>
    </location>
</feature>
<feature type="transmembrane region" description="Helical" evidence="9">
    <location>
        <begin position="259"/>
        <end position="279"/>
    </location>
</feature>
<keyword evidence="2" id="KW-0813">Transport</keyword>
<protein>
    <submittedName>
        <fullName evidence="11">MFS transporter</fullName>
    </submittedName>
</protein>
<comment type="caution">
    <text evidence="11">The sequence shown here is derived from an EMBL/GenBank/DDBJ whole genome shotgun (WGS) entry which is preliminary data.</text>
</comment>